<evidence type="ECO:0000313" key="3">
    <source>
        <dbReference type="Proteomes" id="UP000050525"/>
    </source>
</evidence>
<proteinExistence type="predicted"/>
<evidence type="ECO:0000313" key="2">
    <source>
        <dbReference type="EMBL" id="KYO29206.1"/>
    </source>
</evidence>
<gene>
    <name evidence="2" type="ORF">Y1Q_0009975</name>
</gene>
<protein>
    <submittedName>
        <fullName evidence="2">Uncharacterized protein</fullName>
    </submittedName>
</protein>
<dbReference type="EMBL" id="AKHW03004724">
    <property type="protein sequence ID" value="KYO29206.1"/>
    <property type="molecule type" value="Genomic_DNA"/>
</dbReference>
<reference evidence="2 3" key="1">
    <citation type="journal article" date="2012" name="Genome Biol.">
        <title>Sequencing three crocodilian genomes to illuminate the evolution of archosaurs and amniotes.</title>
        <authorList>
            <person name="St John J.A."/>
            <person name="Braun E.L."/>
            <person name="Isberg S.R."/>
            <person name="Miles L.G."/>
            <person name="Chong A.Y."/>
            <person name="Gongora J."/>
            <person name="Dalzell P."/>
            <person name="Moran C."/>
            <person name="Bed'hom B."/>
            <person name="Abzhanov A."/>
            <person name="Burgess S.C."/>
            <person name="Cooksey A.M."/>
            <person name="Castoe T.A."/>
            <person name="Crawford N.G."/>
            <person name="Densmore L.D."/>
            <person name="Drew J.C."/>
            <person name="Edwards S.V."/>
            <person name="Faircloth B.C."/>
            <person name="Fujita M.K."/>
            <person name="Greenwold M.J."/>
            <person name="Hoffmann F.G."/>
            <person name="Howard J.M."/>
            <person name="Iguchi T."/>
            <person name="Janes D.E."/>
            <person name="Khan S.Y."/>
            <person name="Kohno S."/>
            <person name="de Koning A.J."/>
            <person name="Lance S.L."/>
            <person name="McCarthy F.M."/>
            <person name="McCormack J.E."/>
            <person name="Merchant M.E."/>
            <person name="Peterson D.G."/>
            <person name="Pollock D.D."/>
            <person name="Pourmand N."/>
            <person name="Raney B.J."/>
            <person name="Roessler K.A."/>
            <person name="Sanford J.R."/>
            <person name="Sawyer R.H."/>
            <person name="Schmidt C.J."/>
            <person name="Triplett E.W."/>
            <person name="Tuberville T.D."/>
            <person name="Venegas-Anaya M."/>
            <person name="Howard J.T."/>
            <person name="Jarvis E.D."/>
            <person name="Guillette L.J.Jr."/>
            <person name="Glenn T.C."/>
            <person name="Green R.E."/>
            <person name="Ray D.A."/>
        </authorList>
    </citation>
    <scope>NUCLEOTIDE SEQUENCE [LARGE SCALE GENOMIC DNA]</scope>
    <source>
        <strain evidence="2">KSC_2009_1</strain>
    </source>
</reference>
<sequence length="225" mass="24578">MLKGWTTTSDDKIRDPRSIVPTLHKPEEQKVTEDMGIMNAGHPAGEDVGEVALVVNILQDNQEVALEVDECLGNLGWAEDGDMGAVHGPHAVGEAHAAEDGDYLLRANEAFDRDFLNNQRYFLESLFIPSLAYAELVSNVVMTAGGDQLHDSDGHLHLQKGCREAVPDGRSRRTEGCHSNSSEIVLWEIEKAGTEQEEGTCGAEKVEQKKLRNATKDTQEDGSIA</sequence>
<keyword evidence="3" id="KW-1185">Reference proteome</keyword>
<feature type="region of interest" description="Disordered" evidence="1">
    <location>
        <begin position="194"/>
        <end position="225"/>
    </location>
</feature>
<dbReference type="AlphaFoldDB" id="A0A151MXD2"/>
<organism evidence="2 3">
    <name type="scientific">Alligator mississippiensis</name>
    <name type="common">American alligator</name>
    <dbReference type="NCBI Taxonomy" id="8496"/>
    <lineage>
        <taxon>Eukaryota</taxon>
        <taxon>Metazoa</taxon>
        <taxon>Chordata</taxon>
        <taxon>Craniata</taxon>
        <taxon>Vertebrata</taxon>
        <taxon>Euteleostomi</taxon>
        <taxon>Archelosauria</taxon>
        <taxon>Archosauria</taxon>
        <taxon>Crocodylia</taxon>
        <taxon>Alligatoridae</taxon>
        <taxon>Alligatorinae</taxon>
        <taxon>Alligator</taxon>
    </lineage>
</organism>
<name>A0A151MXD2_ALLMI</name>
<comment type="caution">
    <text evidence="2">The sequence shown here is derived from an EMBL/GenBank/DDBJ whole genome shotgun (WGS) entry which is preliminary data.</text>
</comment>
<feature type="compositionally biased region" description="Basic and acidic residues" evidence="1">
    <location>
        <begin position="204"/>
        <end position="219"/>
    </location>
</feature>
<dbReference type="Proteomes" id="UP000050525">
    <property type="component" value="Unassembled WGS sequence"/>
</dbReference>
<accession>A0A151MXD2</accession>
<evidence type="ECO:0000256" key="1">
    <source>
        <dbReference type="SAM" id="MobiDB-lite"/>
    </source>
</evidence>